<reference evidence="2 3" key="1">
    <citation type="journal article" date="2015" name="Nature">
        <title>rRNA introns, odd ribosomes, and small enigmatic genomes across a large radiation of phyla.</title>
        <authorList>
            <person name="Brown C.T."/>
            <person name="Hug L.A."/>
            <person name="Thomas B.C."/>
            <person name="Sharon I."/>
            <person name="Castelle C.J."/>
            <person name="Singh A."/>
            <person name="Wilkins M.J."/>
            <person name="Williams K.H."/>
            <person name="Banfield J.F."/>
        </authorList>
    </citation>
    <scope>NUCLEOTIDE SEQUENCE [LARGE SCALE GENOMIC DNA]</scope>
</reference>
<name>A0A0G0N966_9BACT</name>
<evidence type="ECO:0000313" key="3">
    <source>
        <dbReference type="Proteomes" id="UP000034246"/>
    </source>
</evidence>
<evidence type="ECO:0008006" key="4">
    <source>
        <dbReference type="Google" id="ProtNLM"/>
    </source>
</evidence>
<keyword evidence="1" id="KW-1133">Transmembrane helix</keyword>
<comment type="caution">
    <text evidence="2">The sequence shown here is derived from an EMBL/GenBank/DDBJ whole genome shotgun (WGS) entry which is preliminary data.</text>
</comment>
<keyword evidence="1" id="KW-0472">Membrane</keyword>
<organism evidence="2 3">
    <name type="scientific">Candidatus Woesebacteria bacterium GW2011_GWA1_39_21</name>
    <dbReference type="NCBI Taxonomy" id="1618550"/>
    <lineage>
        <taxon>Bacteria</taxon>
        <taxon>Candidatus Woeseibacteriota</taxon>
    </lineage>
</organism>
<dbReference type="STRING" id="1618550.UT39_C0001G0063"/>
<proteinExistence type="predicted"/>
<gene>
    <name evidence="2" type="ORF">UT39_C0001G0063</name>
</gene>
<keyword evidence="1" id="KW-0812">Transmembrane</keyword>
<sequence>MMKKGYSVVEILVVVGVFAVIGVIATQAISLSLRSTKKGDSIVLVKQELNFVSENIERLLQTANAIDVPGCIDASVATPSVGFMGAGGNRGDVACLDMTAGFYVVNNDKRVASSSAASISYTKRMTSSGINITNCSFTCTNQSNQNYIEFLISASAKGVDAAEGAAVTTSRKILVRSNYKK</sequence>
<accession>A0A0G0N966</accession>
<dbReference type="Proteomes" id="UP000034246">
    <property type="component" value="Unassembled WGS sequence"/>
</dbReference>
<evidence type="ECO:0000313" key="2">
    <source>
        <dbReference type="EMBL" id="KKR12008.1"/>
    </source>
</evidence>
<dbReference type="EMBL" id="LBWP01000001">
    <property type="protein sequence ID" value="KKR12008.1"/>
    <property type="molecule type" value="Genomic_DNA"/>
</dbReference>
<protein>
    <recommendedName>
        <fullName evidence="4">Prepilin-type N-terminal cleavage/methylation domain-containing protein</fullName>
    </recommendedName>
</protein>
<evidence type="ECO:0000256" key="1">
    <source>
        <dbReference type="SAM" id="Phobius"/>
    </source>
</evidence>
<dbReference type="AlphaFoldDB" id="A0A0G0N966"/>
<feature type="transmembrane region" description="Helical" evidence="1">
    <location>
        <begin position="6"/>
        <end position="29"/>
    </location>
</feature>